<evidence type="ECO:0000256" key="5">
    <source>
        <dbReference type="ARBA" id="ARBA00023242"/>
    </source>
</evidence>
<dbReference type="EMBL" id="MG777498">
    <property type="protein sequence ID" value="AUW31215.1"/>
    <property type="molecule type" value="Genomic_DNA"/>
</dbReference>
<dbReference type="PROSITE" id="PS50048">
    <property type="entry name" value="ZN2_CY6_FUNGAL_2"/>
    <property type="match status" value="1"/>
</dbReference>
<dbReference type="CDD" id="cd00067">
    <property type="entry name" value="GAL4"/>
    <property type="match status" value="1"/>
</dbReference>
<dbReference type="InterPro" id="IPR013700">
    <property type="entry name" value="AflR"/>
</dbReference>
<evidence type="ECO:0000256" key="1">
    <source>
        <dbReference type="ARBA" id="ARBA00022723"/>
    </source>
</evidence>
<name>A0A1Z1CB92_CLAUC</name>
<dbReference type="PRINTS" id="PR00755">
    <property type="entry name" value="AFLATOXINBRP"/>
</dbReference>
<sequence length="477" mass="51340">MYTTSNTSFHPQPTALSREPSLPPDSSPQAKQKLTPVKERRKLRQSCDACAAAKVRCSKNRPRCERCTEGDFTCVYGPSMKHGKSALKRKQPQPQPVTEDCQAKSKPSEHDLQRSFSDLLQSIFTTANLSLPQSRPFNNEVPIAGTTLPSAPSITDSPSFDDLLWTDGIAYGDTGSTATGTATSTSNTSTNAHLDSFGDTLSLVSSANFPQFINSEPFDIVSSPSSKSPAGPNTNAHFPLQSNFLDSSGTHNCYVIANSTLAILNVLPRPLSDSNSSETTSRLCSTSSGCAPTQTAQSLDDVLSCTRDAMGNMQHLLKCPCARDPHMAMLDASIIMRILFWHQIVAGIRTSSYLPQPTPDGGPAFMDKFASSTGNPASWSSRGSCSSTPTTFIAPEPVRLGNYIPDQEDQEHMQRLFLLINLQKVKQLIDAFAQVAELVDVGPSHLHTTLASWLNSELGQAVKEVGSGAKAAVDQLS</sequence>
<evidence type="ECO:0000259" key="7">
    <source>
        <dbReference type="PROSITE" id="PS50048"/>
    </source>
</evidence>
<evidence type="ECO:0000256" key="3">
    <source>
        <dbReference type="ARBA" id="ARBA00023125"/>
    </source>
</evidence>
<organism evidence="8">
    <name type="scientific">Cladonia uncialis subsp. uncialis</name>
    <dbReference type="NCBI Taxonomy" id="180999"/>
    <lineage>
        <taxon>Eukaryota</taxon>
        <taxon>Fungi</taxon>
        <taxon>Dikarya</taxon>
        <taxon>Ascomycota</taxon>
        <taxon>Pezizomycotina</taxon>
        <taxon>Lecanoromycetes</taxon>
        <taxon>OSLEUM clade</taxon>
        <taxon>Lecanoromycetidae</taxon>
        <taxon>Lecanorales</taxon>
        <taxon>Lecanorineae</taxon>
        <taxon>Cladoniaceae</taxon>
        <taxon>Cladonia</taxon>
    </lineage>
</organism>
<dbReference type="GO" id="GO:0045122">
    <property type="term" value="P:aflatoxin biosynthetic process"/>
    <property type="evidence" value="ECO:0007669"/>
    <property type="project" value="InterPro"/>
</dbReference>
<feature type="domain" description="Zn(2)-C6 fungal-type" evidence="7">
    <location>
        <begin position="46"/>
        <end position="76"/>
    </location>
</feature>
<dbReference type="SMART" id="SM00066">
    <property type="entry name" value="GAL4"/>
    <property type="match status" value="1"/>
</dbReference>
<evidence type="ECO:0000313" key="8">
    <source>
        <dbReference type="EMBL" id="ANM86344.1"/>
    </source>
</evidence>
<evidence type="ECO:0000256" key="2">
    <source>
        <dbReference type="ARBA" id="ARBA00023015"/>
    </source>
</evidence>
<dbReference type="PROSITE" id="PS00463">
    <property type="entry name" value="ZN2_CY6_FUNGAL_1"/>
    <property type="match status" value="1"/>
</dbReference>
<feature type="region of interest" description="Disordered" evidence="6">
    <location>
        <begin position="84"/>
        <end position="111"/>
    </location>
</feature>
<dbReference type="EMBL" id="KX264250">
    <property type="protein sequence ID" value="ANM86344.1"/>
    <property type="molecule type" value="Genomic_DNA"/>
</dbReference>
<dbReference type="GO" id="GO:0003677">
    <property type="term" value="F:DNA binding"/>
    <property type="evidence" value="ECO:0007669"/>
    <property type="project" value="UniProtKB-KW"/>
</dbReference>
<reference evidence="8" key="1">
    <citation type="submission" date="2016-05" db="EMBL/GenBank/DDBJ databases">
        <title>Lichen genome sequencing reveals its rich biosynthetic potential.</title>
        <authorList>
            <person name="Bertrand R.L."/>
            <person name="Abdel-Hameed M."/>
            <person name="Sorensen J.L."/>
        </authorList>
    </citation>
    <scope>NUCLEOTIDE SEQUENCE</scope>
</reference>
<feature type="region of interest" description="Disordered" evidence="6">
    <location>
        <begin position="1"/>
        <end position="45"/>
    </location>
</feature>
<dbReference type="Gene3D" id="4.10.240.10">
    <property type="entry name" value="Zn(2)-C6 fungal-type DNA-binding domain"/>
    <property type="match status" value="1"/>
</dbReference>
<evidence type="ECO:0000256" key="4">
    <source>
        <dbReference type="ARBA" id="ARBA00023163"/>
    </source>
</evidence>
<feature type="compositionally biased region" description="Basic and acidic residues" evidence="6">
    <location>
        <begin position="101"/>
        <end position="111"/>
    </location>
</feature>
<dbReference type="AlphaFoldDB" id="A0A1Z1CB92"/>
<feature type="compositionally biased region" description="Polar residues" evidence="6">
    <location>
        <begin position="1"/>
        <end position="15"/>
    </location>
</feature>
<dbReference type="InterPro" id="IPR001138">
    <property type="entry name" value="Zn2Cys6_DnaBD"/>
</dbReference>
<proteinExistence type="predicted"/>
<dbReference type="Pfam" id="PF00172">
    <property type="entry name" value="Zn_clus"/>
    <property type="match status" value="1"/>
</dbReference>
<evidence type="ECO:0000256" key="6">
    <source>
        <dbReference type="SAM" id="MobiDB-lite"/>
    </source>
</evidence>
<reference evidence="9" key="2">
    <citation type="submission" date="2017-12" db="EMBL/GenBank/DDBJ databases">
        <title>Genome Sequencing Reveals a Rich Biosynthetic Potential.</title>
        <authorList>
            <person name="Bertrand R.L."/>
            <person name="Abdel-Hameed M.E."/>
            <person name="Sorensen J.L."/>
        </authorList>
    </citation>
    <scope>NUCLEOTIDE SEQUENCE</scope>
</reference>
<dbReference type="InterPro" id="IPR036864">
    <property type="entry name" value="Zn2-C6_fun-type_DNA-bd_sf"/>
</dbReference>
<keyword evidence="2" id="KW-0805">Transcription regulation</keyword>
<protein>
    <submittedName>
        <fullName evidence="9">Putative transcription activator</fullName>
    </submittedName>
    <submittedName>
        <fullName evidence="8">Putative transcription factor</fullName>
    </submittedName>
</protein>
<keyword evidence="5" id="KW-0539">Nucleus</keyword>
<keyword evidence="3" id="KW-0238">DNA-binding</keyword>
<keyword evidence="1" id="KW-0479">Metal-binding</keyword>
<accession>A0A1Z1CB92</accession>
<dbReference type="GO" id="GO:0008270">
    <property type="term" value="F:zinc ion binding"/>
    <property type="evidence" value="ECO:0007669"/>
    <property type="project" value="InterPro"/>
</dbReference>
<dbReference type="SUPFAM" id="SSF57701">
    <property type="entry name" value="Zn2/Cys6 DNA-binding domain"/>
    <property type="match status" value="1"/>
</dbReference>
<dbReference type="Pfam" id="PF08493">
    <property type="entry name" value="AflR"/>
    <property type="match status" value="1"/>
</dbReference>
<evidence type="ECO:0000313" key="9">
    <source>
        <dbReference type="EMBL" id="AUW31215.1"/>
    </source>
</evidence>
<keyword evidence="4" id="KW-0804">Transcription</keyword>
<dbReference type="GO" id="GO:0005634">
    <property type="term" value="C:nucleus"/>
    <property type="evidence" value="ECO:0007669"/>
    <property type="project" value="InterPro"/>
</dbReference>
<dbReference type="GO" id="GO:0000981">
    <property type="term" value="F:DNA-binding transcription factor activity, RNA polymerase II-specific"/>
    <property type="evidence" value="ECO:0007669"/>
    <property type="project" value="InterPro"/>
</dbReference>